<evidence type="ECO:0000256" key="1">
    <source>
        <dbReference type="SAM" id="SignalP"/>
    </source>
</evidence>
<dbReference type="EMBL" id="CATQJA010001648">
    <property type="protein sequence ID" value="CAJ0568063.1"/>
    <property type="molecule type" value="Genomic_DNA"/>
</dbReference>
<evidence type="ECO:0000313" key="2">
    <source>
        <dbReference type="EMBL" id="CAJ0568063.1"/>
    </source>
</evidence>
<dbReference type="AlphaFoldDB" id="A0AA36CFH6"/>
<comment type="caution">
    <text evidence="2">The sequence shown here is derived from an EMBL/GenBank/DDBJ whole genome shotgun (WGS) entry which is preliminary data.</text>
</comment>
<gene>
    <name evidence="2" type="ORF">MSPICULIGERA_LOCUS6590</name>
</gene>
<name>A0AA36CFH6_9BILA</name>
<accession>A0AA36CFH6</accession>
<dbReference type="Proteomes" id="UP001177023">
    <property type="component" value="Unassembled WGS sequence"/>
</dbReference>
<keyword evidence="1" id="KW-0732">Signal</keyword>
<feature type="chain" id="PRO_5041362092" evidence="1">
    <location>
        <begin position="17"/>
        <end position="134"/>
    </location>
</feature>
<reference evidence="2" key="1">
    <citation type="submission" date="2023-06" db="EMBL/GenBank/DDBJ databases">
        <authorList>
            <person name="Delattre M."/>
        </authorList>
    </citation>
    <scope>NUCLEOTIDE SEQUENCE</scope>
    <source>
        <strain evidence="2">AF72</strain>
    </source>
</reference>
<sequence length="134" mass="15000">MRYSALLAALLSSSFAGDLITLHLRGDGWICSDGSKPPWVKIGANQQDDHNMFDPSVQCDLNCRSKITMRNKGGNVLVLVKHDCTNADTKHYCFTFKMPDESGLDKQNEYECGVRKSTNPNIYAIEIPLEDKQC</sequence>
<evidence type="ECO:0000313" key="3">
    <source>
        <dbReference type="Proteomes" id="UP001177023"/>
    </source>
</evidence>
<feature type="non-terminal residue" evidence="2">
    <location>
        <position position="1"/>
    </location>
</feature>
<keyword evidence="3" id="KW-1185">Reference proteome</keyword>
<feature type="signal peptide" evidence="1">
    <location>
        <begin position="1"/>
        <end position="16"/>
    </location>
</feature>
<organism evidence="2 3">
    <name type="scientific">Mesorhabditis spiculigera</name>
    <dbReference type="NCBI Taxonomy" id="96644"/>
    <lineage>
        <taxon>Eukaryota</taxon>
        <taxon>Metazoa</taxon>
        <taxon>Ecdysozoa</taxon>
        <taxon>Nematoda</taxon>
        <taxon>Chromadorea</taxon>
        <taxon>Rhabditida</taxon>
        <taxon>Rhabditina</taxon>
        <taxon>Rhabditomorpha</taxon>
        <taxon>Rhabditoidea</taxon>
        <taxon>Rhabditidae</taxon>
        <taxon>Mesorhabditinae</taxon>
        <taxon>Mesorhabditis</taxon>
    </lineage>
</organism>
<protein>
    <submittedName>
        <fullName evidence="2">Uncharacterized protein</fullName>
    </submittedName>
</protein>
<proteinExistence type="predicted"/>